<dbReference type="Gene3D" id="1.25.40.590">
    <property type="entry name" value="Type IV / VI secretion system, DotU"/>
    <property type="match status" value="1"/>
</dbReference>
<dbReference type="EMBL" id="WWCL01000002">
    <property type="protein sequence ID" value="MYN45107.1"/>
    <property type="molecule type" value="Genomic_DNA"/>
</dbReference>
<keyword evidence="1" id="KW-0812">Transmembrane</keyword>
<dbReference type="AlphaFoldDB" id="A0A845HZ90"/>
<keyword evidence="4" id="KW-1185">Reference proteome</keyword>
<gene>
    <name evidence="3" type="ORF">GTP23_08530</name>
</gene>
<comment type="caution">
    <text evidence="3">The sequence shown here is derived from an EMBL/GenBank/DDBJ whole genome shotgun (WGS) entry which is preliminary data.</text>
</comment>
<dbReference type="Pfam" id="PF09850">
    <property type="entry name" value="DotU"/>
    <property type="match status" value="1"/>
</dbReference>
<dbReference type="PANTHER" id="PTHR38033">
    <property type="entry name" value="MEMBRANE PROTEIN-RELATED"/>
    <property type="match status" value="1"/>
</dbReference>
<keyword evidence="1" id="KW-0472">Membrane</keyword>
<feature type="transmembrane region" description="Helical" evidence="1">
    <location>
        <begin position="209"/>
        <end position="227"/>
    </location>
</feature>
<dbReference type="Proteomes" id="UP000444316">
    <property type="component" value="Unassembled WGS sequence"/>
</dbReference>
<sequence>MNAQIERRAIPTLMGGQRRQQQPGYGHIQTLVDLLGDGFYLLFMLKNGSTPPEETQFFNSITALLADFDRDAAKLRAASTDIEAAKYAFCAALDEIILSSNFSLRTAWERRPLQLTIFGDQLAGEHFFDRLEVLRSGGAARLAALQVFQMCLLIGFKGRYALEPQDKLAYLIARLGEEIASMQGKSKGFAPQAQRPDQIVNKLRSHTPVWAACAIFALVALGTYGWLSSALKHSTQDTLAGYHELIKLAPRPAYVTITLP</sequence>
<feature type="domain" description="Type IV / VI secretion system DotU" evidence="2">
    <location>
        <begin position="31"/>
        <end position="228"/>
    </location>
</feature>
<proteinExistence type="predicted"/>
<organism evidence="3 4">
    <name type="scientific">Duganella fentianensis</name>
    <dbReference type="NCBI Taxonomy" id="2692177"/>
    <lineage>
        <taxon>Bacteria</taxon>
        <taxon>Pseudomonadati</taxon>
        <taxon>Pseudomonadota</taxon>
        <taxon>Betaproteobacteria</taxon>
        <taxon>Burkholderiales</taxon>
        <taxon>Oxalobacteraceae</taxon>
        <taxon>Telluria group</taxon>
        <taxon>Duganella</taxon>
    </lineage>
</organism>
<accession>A0A845HZ90</accession>
<dbReference type="PANTHER" id="PTHR38033:SF1">
    <property type="entry name" value="DOTU FAMILY TYPE IV_VI SECRETION SYSTEM PROTEIN"/>
    <property type="match status" value="1"/>
</dbReference>
<evidence type="ECO:0000313" key="4">
    <source>
        <dbReference type="Proteomes" id="UP000444316"/>
    </source>
</evidence>
<protein>
    <submittedName>
        <fullName evidence="3">DotU family type IV/VI secretion system protein</fullName>
    </submittedName>
</protein>
<evidence type="ECO:0000259" key="2">
    <source>
        <dbReference type="Pfam" id="PF09850"/>
    </source>
</evidence>
<reference evidence="3" key="1">
    <citation type="submission" date="2019-12" db="EMBL/GenBank/DDBJ databases">
        <title>Novel species isolated from a subtropical stream in China.</title>
        <authorList>
            <person name="Lu H."/>
        </authorList>
    </citation>
    <scope>NUCLEOTIDE SEQUENCE [LARGE SCALE GENOMIC DNA]</scope>
    <source>
        <strain evidence="3">FT93W</strain>
    </source>
</reference>
<dbReference type="InterPro" id="IPR017732">
    <property type="entry name" value="T4/T6SS_DotU"/>
</dbReference>
<name>A0A845HZ90_9BURK</name>
<evidence type="ECO:0000256" key="1">
    <source>
        <dbReference type="SAM" id="Phobius"/>
    </source>
</evidence>
<dbReference type="NCBIfam" id="TIGR03349">
    <property type="entry name" value="IV_VI_DotU"/>
    <property type="match status" value="1"/>
</dbReference>
<evidence type="ECO:0000313" key="3">
    <source>
        <dbReference type="EMBL" id="MYN45107.1"/>
    </source>
</evidence>
<dbReference type="RefSeq" id="WP_161034800.1">
    <property type="nucleotide sequence ID" value="NZ_WWCL01000002.1"/>
</dbReference>
<dbReference type="NCBIfam" id="NF038228">
    <property type="entry name" value="IcmH_DotU_IVB"/>
    <property type="match status" value="1"/>
</dbReference>
<keyword evidence="1" id="KW-1133">Transmembrane helix</keyword>
<dbReference type="InterPro" id="IPR038522">
    <property type="entry name" value="T4/T6SS_DotU_sf"/>
</dbReference>